<dbReference type="GO" id="GO:0030041">
    <property type="term" value="P:actin filament polymerization"/>
    <property type="evidence" value="ECO:0007669"/>
    <property type="project" value="TreeGrafter"/>
</dbReference>
<evidence type="ECO:0000256" key="1">
    <source>
        <dbReference type="ARBA" id="ARBA00004180"/>
    </source>
</evidence>
<dbReference type="GO" id="GO:0015031">
    <property type="term" value="P:protein transport"/>
    <property type="evidence" value="ECO:0007669"/>
    <property type="project" value="UniProtKB-KW"/>
</dbReference>
<keyword evidence="11" id="KW-0009">Actin-binding</keyword>
<reference evidence="15" key="5">
    <citation type="submission" date="2025-09" db="UniProtKB">
        <authorList>
            <consortium name="Ensembl"/>
        </authorList>
    </citation>
    <scope>IDENTIFICATION</scope>
</reference>
<comment type="subcellular location">
    <subcellularLocation>
        <location evidence="3">Cell membrane</location>
        <topology evidence="3">Peripheral membrane protein</topology>
        <orientation evidence="3">Cytoplasmic side</orientation>
    </subcellularLocation>
    <subcellularLocation>
        <location evidence="2">Cytoplasm</location>
        <location evidence="2">Cytoskeleton</location>
    </subcellularLocation>
    <subcellularLocation>
        <location evidence="1">Cytoplasmic vesicle membrane</location>
        <topology evidence="1">Peripheral membrane protein</topology>
        <orientation evidence="1">Cytoplasmic side</orientation>
    </subcellularLocation>
</comment>
<evidence type="ECO:0000256" key="11">
    <source>
        <dbReference type="ARBA" id="ARBA00023203"/>
    </source>
</evidence>
<dbReference type="GO" id="GO:0005938">
    <property type="term" value="C:cell cortex"/>
    <property type="evidence" value="ECO:0007669"/>
    <property type="project" value="TreeGrafter"/>
</dbReference>
<keyword evidence="12" id="KW-0206">Cytoskeleton</keyword>
<dbReference type="Gene3D" id="1.10.510.10">
    <property type="entry name" value="Transferase(Phosphotransferase) domain 1"/>
    <property type="match status" value="1"/>
</dbReference>
<name>A0A4W3J6Z1_CALMI</name>
<dbReference type="InterPro" id="IPR011019">
    <property type="entry name" value="KIND_dom"/>
</dbReference>
<accession>A0A4W3J6Z1</accession>
<dbReference type="InParanoid" id="A0A4W3J6Z1"/>
<dbReference type="GO" id="GO:0051295">
    <property type="term" value="P:establishment of meiotic spindle localization"/>
    <property type="evidence" value="ECO:0007669"/>
    <property type="project" value="TreeGrafter"/>
</dbReference>
<dbReference type="STRING" id="7868.ENSCMIP00000035326"/>
<evidence type="ECO:0000256" key="2">
    <source>
        <dbReference type="ARBA" id="ARBA00004245"/>
    </source>
</evidence>
<keyword evidence="6" id="KW-1003">Cell membrane</keyword>
<evidence type="ECO:0000256" key="5">
    <source>
        <dbReference type="ARBA" id="ARBA00022448"/>
    </source>
</evidence>
<evidence type="ECO:0000256" key="8">
    <source>
        <dbReference type="ARBA" id="ARBA00022737"/>
    </source>
</evidence>
<evidence type="ECO:0000256" key="3">
    <source>
        <dbReference type="ARBA" id="ARBA00004413"/>
    </source>
</evidence>
<evidence type="ECO:0000256" key="6">
    <source>
        <dbReference type="ARBA" id="ARBA00022475"/>
    </source>
</evidence>
<reference evidence="16" key="2">
    <citation type="journal article" date="2007" name="PLoS Biol.">
        <title>Survey sequencing and comparative analysis of the elephant shark (Callorhinchus milii) genome.</title>
        <authorList>
            <person name="Venkatesh B."/>
            <person name="Kirkness E.F."/>
            <person name="Loh Y.H."/>
            <person name="Halpern A.L."/>
            <person name="Lee A.P."/>
            <person name="Johnson J."/>
            <person name="Dandona N."/>
            <person name="Viswanathan L.D."/>
            <person name="Tay A."/>
            <person name="Venter J.C."/>
            <person name="Strausberg R.L."/>
            <person name="Brenner S."/>
        </authorList>
    </citation>
    <scope>NUCLEOTIDE SEQUENCE [LARGE SCALE GENOMIC DNA]</scope>
</reference>
<evidence type="ECO:0000256" key="10">
    <source>
        <dbReference type="ARBA" id="ARBA00023136"/>
    </source>
</evidence>
<feature type="domain" description="KIND" evidence="14">
    <location>
        <begin position="1"/>
        <end position="48"/>
    </location>
</feature>
<evidence type="ECO:0000256" key="4">
    <source>
        <dbReference type="ARBA" id="ARBA00010956"/>
    </source>
</evidence>
<keyword evidence="10" id="KW-0472">Membrane</keyword>
<dbReference type="GO" id="GO:0036089">
    <property type="term" value="P:cleavage furrow formation"/>
    <property type="evidence" value="ECO:0007669"/>
    <property type="project" value="TreeGrafter"/>
</dbReference>
<evidence type="ECO:0000256" key="12">
    <source>
        <dbReference type="ARBA" id="ARBA00023212"/>
    </source>
</evidence>
<evidence type="ECO:0000256" key="7">
    <source>
        <dbReference type="ARBA" id="ARBA00022490"/>
    </source>
</evidence>
<comment type="similarity">
    <text evidence="4">Belongs to the spire family.</text>
</comment>
<dbReference type="Pfam" id="PF16474">
    <property type="entry name" value="KIND"/>
    <property type="match status" value="1"/>
</dbReference>
<dbReference type="PANTHER" id="PTHR21345:SF9">
    <property type="entry name" value="KIND DOMAIN-CONTAINING PROTEIN"/>
    <property type="match status" value="1"/>
</dbReference>
<organism evidence="15 16">
    <name type="scientific">Callorhinchus milii</name>
    <name type="common">Ghost shark</name>
    <dbReference type="NCBI Taxonomy" id="7868"/>
    <lineage>
        <taxon>Eukaryota</taxon>
        <taxon>Metazoa</taxon>
        <taxon>Chordata</taxon>
        <taxon>Craniata</taxon>
        <taxon>Vertebrata</taxon>
        <taxon>Chondrichthyes</taxon>
        <taxon>Holocephali</taxon>
        <taxon>Chimaeriformes</taxon>
        <taxon>Callorhinchidae</taxon>
        <taxon>Callorhinchus</taxon>
    </lineage>
</organism>
<keyword evidence="13" id="KW-0968">Cytoplasmic vesicle</keyword>
<keyword evidence="7" id="KW-0963">Cytoplasm</keyword>
<dbReference type="Ensembl" id="ENSCMIT00000035852.1">
    <property type="protein sequence ID" value="ENSCMIP00000035326.1"/>
    <property type="gene ID" value="ENSCMIG00000014953.1"/>
</dbReference>
<reference evidence="16" key="3">
    <citation type="journal article" date="2014" name="Nature">
        <title>Elephant shark genome provides unique insights into gnathostome evolution.</title>
        <authorList>
            <consortium name="International Elephant Shark Genome Sequencing Consortium"/>
            <person name="Venkatesh B."/>
            <person name="Lee A.P."/>
            <person name="Ravi V."/>
            <person name="Maurya A.K."/>
            <person name="Lian M.M."/>
            <person name="Swann J.B."/>
            <person name="Ohta Y."/>
            <person name="Flajnik M.F."/>
            <person name="Sutoh Y."/>
            <person name="Kasahara M."/>
            <person name="Hoon S."/>
            <person name="Gangu V."/>
            <person name="Roy S.W."/>
            <person name="Irimia M."/>
            <person name="Korzh V."/>
            <person name="Kondrychyn I."/>
            <person name="Lim Z.W."/>
            <person name="Tay B.H."/>
            <person name="Tohari S."/>
            <person name="Kong K.W."/>
            <person name="Ho S."/>
            <person name="Lorente-Galdos B."/>
            <person name="Quilez J."/>
            <person name="Marques-Bonet T."/>
            <person name="Raney B.J."/>
            <person name="Ingham P.W."/>
            <person name="Tay A."/>
            <person name="Hillier L.W."/>
            <person name="Minx P."/>
            <person name="Boehm T."/>
            <person name="Wilson R.K."/>
            <person name="Brenner S."/>
            <person name="Warren W.C."/>
        </authorList>
    </citation>
    <scope>NUCLEOTIDE SEQUENCE [LARGE SCALE GENOMIC DNA]</scope>
</reference>
<dbReference type="GO" id="GO:0040038">
    <property type="term" value="P:polar body extrusion after meiotic divisions"/>
    <property type="evidence" value="ECO:0007669"/>
    <property type="project" value="TreeGrafter"/>
</dbReference>
<reference evidence="16" key="1">
    <citation type="journal article" date="2006" name="Science">
        <title>Ancient noncoding elements conserved in the human genome.</title>
        <authorList>
            <person name="Venkatesh B."/>
            <person name="Kirkness E.F."/>
            <person name="Loh Y.H."/>
            <person name="Halpern A.L."/>
            <person name="Lee A.P."/>
            <person name="Johnson J."/>
            <person name="Dandona N."/>
            <person name="Viswanathan L.D."/>
            <person name="Tay A."/>
            <person name="Venter J.C."/>
            <person name="Strausberg R.L."/>
            <person name="Brenner S."/>
        </authorList>
    </citation>
    <scope>NUCLEOTIDE SEQUENCE [LARGE SCALE GENOMIC DNA]</scope>
</reference>
<evidence type="ECO:0000256" key="13">
    <source>
        <dbReference type="ARBA" id="ARBA00023329"/>
    </source>
</evidence>
<dbReference type="InterPro" id="IPR029901">
    <property type="entry name" value="Spire"/>
</dbReference>
<dbReference type="Proteomes" id="UP000314986">
    <property type="component" value="Unassembled WGS sequence"/>
</dbReference>
<dbReference type="GeneTree" id="ENSGT00390000003058"/>
<protein>
    <recommendedName>
        <fullName evidence="14">KIND domain-containing protein</fullName>
    </recommendedName>
</protein>
<dbReference type="GO" id="GO:0045010">
    <property type="term" value="P:actin nucleation"/>
    <property type="evidence" value="ECO:0007669"/>
    <property type="project" value="InterPro"/>
</dbReference>
<reference evidence="15" key="4">
    <citation type="submission" date="2025-08" db="UniProtKB">
        <authorList>
            <consortium name="Ensembl"/>
        </authorList>
    </citation>
    <scope>IDENTIFICATION</scope>
</reference>
<keyword evidence="5" id="KW-0813">Transport</keyword>
<proteinExistence type="inferred from homology"/>
<keyword evidence="9" id="KW-0653">Protein transport</keyword>
<evidence type="ECO:0000313" key="15">
    <source>
        <dbReference type="Ensembl" id="ENSCMIP00000035326.1"/>
    </source>
</evidence>
<dbReference type="GO" id="GO:0051639">
    <property type="term" value="P:actin filament network formation"/>
    <property type="evidence" value="ECO:0007669"/>
    <property type="project" value="TreeGrafter"/>
</dbReference>
<dbReference type="PANTHER" id="PTHR21345">
    <property type="entry name" value="SPIRE"/>
    <property type="match status" value="1"/>
</dbReference>
<dbReference type="AlphaFoldDB" id="A0A4W3J6Z1"/>
<evidence type="ECO:0000313" key="16">
    <source>
        <dbReference type="Proteomes" id="UP000314986"/>
    </source>
</evidence>
<dbReference type="GO" id="GO:0003779">
    <property type="term" value="F:actin binding"/>
    <property type="evidence" value="ECO:0007669"/>
    <property type="project" value="UniProtKB-KW"/>
</dbReference>
<dbReference type="OMA" id="PEATIYW"/>
<sequence>MVHRLRQQPPSTINEIVELCENRLFNPSMADDHYRAVCRALFDESVELRKSWSNIKRAKKALMKLLEDNPPDRIIPEATIYWSPMWMQLMAEVKHGVKLKKEHKHHYNPLPMKTELSPIKNMLDDLRHRRYTLRKVPVTDKKPKSPLDQLDFAHLRSLLKPASTRKLKAQPPPTPCLHEMLMKEIQTARTLRSVSPGEDSSASEFH</sequence>
<keyword evidence="16" id="KW-1185">Reference proteome</keyword>
<dbReference type="GO" id="GO:0030659">
    <property type="term" value="C:cytoplasmic vesicle membrane"/>
    <property type="evidence" value="ECO:0007669"/>
    <property type="project" value="UniProtKB-SubCell"/>
</dbReference>
<dbReference type="GO" id="GO:0008017">
    <property type="term" value="F:microtubule binding"/>
    <property type="evidence" value="ECO:0007669"/>
    <property type="project" value="TreeGrafter"/>
</dbReference>
<evidence type="ECO:0000256" key="9">
    <source>
        <dbReference type="ARBA" id="ARBA00022927"/>
    </source>
</evidence>
<dbReference type="PROSITE" id="PS51377">
    <property type="entry name" value="KIND"/>
    <property type="match status" value="1"/>
</dbReference>
<dbReference type="GO" id="GO:0005886">
    <property type="term" value="C:plasma membrane"/>
    <property type="evidence" value="ECO:0007669"/>
    <property type="project" value="UniProtKB-SubCell"/>
</dbReference>
<dbReference type="GO" id="GO:0048193">
    <property type="term" value="P:Golgi vesicle transport"/>
    <property type="evidence" value="ECO:0007669"/>
    <property type="project" value="TreeGrafter"/>
</dbReference>
<evidence type="ECO:0000259" key="14">
    <source>
        <dbReference type="PROSITE" id="PS51377"/>
    </source>
</evidence>
<dbReference type="GO" id="GO:0005856">
    <property type="term" value="C:cytoskeleton"/>
    <property type="evidence" value="ECO:0007669"/>
    <property type="project" value="UniProtKB-SubCell"/>
</dbReference>
<keyword evidence="8" id="KW-0677">Repeat</keyword>